<protein>
    <submittedName>
        <fullName evidence="1">Uncharacterized protein</fullName>
    </submittedName>
</protein>
<dbReference type="EMBL" id="CAKLBY020000221">
    <property type="protein sequence ID" value="CAK7935059.1"/>
    <property type="molecule type" value="Genomic_DNA"/>
</dbReference>
<sequence length="56" mass="6436">MEEVCDFIEERLAPSVLDGSDVRDGCIYRQPTNKELEKWAFAADQSNIDEVRESDD</sequence>
<dbReference type="AlphaFoldDB" id="A0AAV1UJM5"/>
<dbReference type="Proteomes" id="UP001162060">
    <property type="component" value="Unassembled WGS sequence"/>
</dbReference>
<proteinExistence type="predicted"/>
<comment type="caution">
    <text evidence="1">The sequence shown here is derived from an EMBL/GenBank/DDBJ whole genome shotgun (WGS) entry which is preliminary data.</text>
</comment>
<gene>
    <name evidence="1" type="ORF">PM001_LOCUS20209</name>
</gene>
<organism evidence="1 2">
    <name type="scientific">Peronospora matthiolae</name>
    <dbReference type="NCBI Taxonomy" id="2874970"/>
    <lineage>
        <taxon>Eukaryota</taxon>
        <taxon>Sar</taxon>
        <taxon>Stramenopiles</taxon>
        <taxon>Oomycota</taxon>
        <taxon>Peronosporomycetes</taxon>
        <taxon>Peronosporales</taxon>
        <taxon>Peronosporaceae</taxon>
        <taxon>Peronospora</taxon>
    </lineage>
</organism>
<name>A0AAV1UJM5_9STRA</name>
<reference evidence="1" key="1">
    <citation type="submission" date="2024-01" db="EMBL/GenBank/DDBJ databases">
        <authorList>
            <person name="Webb A."/>
        </authorList>
    </citation>
    <scope>NUCLEOTIDE SEQUENCE</scope>
    <source>
        <strain evidence="1">Pm1</strain>
    </source>
</reference>
<accession>A0AAV1UJM5</accession>
<evidence type="ECO:0000313" key="1">
    <source>
        <dbReference type="EMBL" id="CAK7935059.1"/>
    </source>
</evidence>
<evidence type="ECO:0000313" key="2">
    <source>
        <dbReference type="Proteomes" id="UP001162060"/>
    </source>
</evidence>